<evidence type="ECO:0000313" key="1">
    <source>
        <dbReference type="EMBL" id="RGE88592.1"/>
    </source>
</evidence>
<protein>
    <submittedName>
        <fullName evidence="1">Uncharacterized protein</fullName>
    </submittedName>
</protein>
<gene>
    <name evidence="1" type="ORF">DW016_03350</name>
</gene>
<sequence length="105" mass="12080">MCGVVGIERIFRGFGILPNKQNAEHFRKRVLFSYACSETSHFIKYGKEGKRVEGQQKIKDGHIVVKNPLFQELPTHEVTIKSGRTLYRFTGSYDGERSRNYVKAV</sequence>
<organism evidence="1 2">
    <name type="scientific">Sellimonas intestinalis</name>
    <dbReference type="NCBI Taxonomy" id="1653434"/>
    <lineage>
        <taxon>Bacteria</taxon>
        <taxon>Bacillati</taxon>
        <taxon>Bacillota</taxon>
        <taxon>Clostridia</taxon>
        <taxon>Lachnospirales</taxon>
        <taxon>Lachnospiraceae</taxon>
        <taxon>Sellimonas</taxon>
    </lineage>
</organism>
<reference evidence="1 2" key="1">
    <citation type="submission" date="2018-08" db="EMBL/GenBank/DDBJ databases">
        <title>A genome reference for cultivated species of the human gut microbiota.</title>
        <authorList>
            <person name="Zou Y."/>
            <person name="Xue W."/>
            <person name="Luo G."/>
        </authorList>
    </citation>
    <scope>NUCLEOTIDE SEQUENCE [LARGE SCALE GENOMIC DNA]</scope>
    <source>
        <strain evidence="1 2">AF37-2AT</strain>
    </source>
</reference>
<keyword evidence="2" id="KW-1185">Reference proteome</keyword>
<name>A0A3E3K3I4_9FIRM</name>
<comment type="caution">
    <text evidence="1">The sequence shown here is derived from an EMBL/GenBank/DDBJ whole genome shotgun (WGS) entry which is preliminary data.</text>
</comment>
<accession>A0A3E3K3I4</accession>
<dbReference type="AlphaFoldDB" id="A0A3E3K3I4"/>
<dbReference type="EMBL" id="QVLX01000002">
    <property type="protein sequence ID" value="RGE88592.1"/>
    <property type="molecule type" value="Genomic_DNA"/>
</dbReference>
<evidence type="ECO:0000313" key="2">
    <source>
        <dbReference type="Proteomes" id="UP000261080"/>
    </source>
</evidence>
<proteinExistence type="predicted"/>
<dbReference type="Proteomes" id="UP000261080">
    <property type="component" value="Unassembled WGS sequence"/>
</dbReference>